<reference evidence="1" key="1">
    <citation type="submission" date="2023-08" db="EMBL/GenBank/DDBJ databases">
        <authorList>
            <person name="Chen Y."/>
            <person name="Shah S."/>
            <person name="Dougan E. K."/>
            <person name="Thang M."/>
            <person name="Chan C."/>
        </authorList>
    </citation>
    <scope>NUCLEOTIDE SEQUENCE</scope>
</reference>
<name>A0AA36I1D4_9DINO</name>
<evidence type="ECO:0000313" key="1">
    <source>
        <dbReference type="EMBL" id="CAJ1378442.1"/>
    </source>
</evidence>
<dbReference type="AlphaFoldDB" id="A0AA36I1D4"/>
<sequence length="241" mass="26236">MDPEKPEETVVWLPHPDGWKLLCLRMDPTATLLQSAANILDDVLSRAMGEISRVQDMREEEVTEWVVNQLRMNGLWPEHTYALKLSVGHGQREISACGCGSNQKHRKRVAHLALALRIMVECAHRQRGDLLQTLWDGHPGLQTVASAAFRMQSVTLTRGRLGDGAAGAAAAPGASASAAERYAAVTQYASMSPAEQLQAKARALGAEEVCVLDPFLTVQGDSVKCMACNKHMTSSHLATKR</sequence>
<gene>
    <name evidence="1" type="ORF">EVOR1521_LOCUS6983</name>
</gene>
<accession>A0AA36I1D4</accession>
<keyword evidence="2" id="KW-1185">Reference proteome</keyword>
<proteinExistence type="predicted"/>
<comment type="caution">
    <text evidence="1">The sequence shown here is derived from an EMBL/GenBank/DDBJ whole genome shotgun (WGS) entry which is preliminary data.</text>
</comment>
<feature type="non-terminal residue" evidence="1">
    <location>
        <position position="1"/>
    </location>
</feature>
<organism evidence="1 2">
    <name type="scientific">Effrenium voratum</name>
    <dbReference type="NCBI Taxonomy" id="2562239"/>
    <lineage>
        <taxon>Eukaryota</taxon>
        <taxon>Sar</taxon>
        <taxon>Alveolata</taxon>
        <taxon>Dinophyceae</taxon>
        <taxon>Suessiales</taxon>
        <taxon>Symbiodiniaceae</taxon>
        <taxon>Effrenium</taxon>
    </lineage>
</organism>
<dbReference type="EMBL" id="CAUJNA010000545">
    <property type="protein sequence ID" value="CAJ1378442.1"/>
    <property type="molecule type" value="Genomic_DNA"/>
</dbReference>
<evidence type="ECO:0000313" key="2">
    <source>
        <dbReference type="Proteomes" id="UP001178507"/>
    </source>
</evidence>
<protein>
    <submittedName>
        <fullName evidence="1">Uncharacterized protein</fullName>
    </submittedName>
</protein>
<dbReference type="Proteomes" id="UP001178507">
    <property type="component" value="Unassembled WGS sequence"/>
</dbReference>